<dbReference type="PIRSF" id="PIRSF038886">
    <property type="entry name" value="Pellino"/>
    <property type="match status" value="1"/>
</dbReference>
<dbReference type="EMBL" id="BLXT01005980">
    <property type="protein sequence ID" value="GFO27915.1"/>
    <property type="molecule type" value="Genomic_DNA"/>
</dbReference>
<gene>
    <name evidence="5" type="ORF">PoB_005442000</name>
</gene>
<name>A0AAV4C954_9GAST</name>
<evidence type="ECO:0000259" key="4">
    <source>
        <dbReference type="Pfam" id="PF20723"/>
    </source>
</evidence>
<dbReference type="InterPro" id="IPR006800">
    <property type="entry name" value="Pellino_fam"/>
</dbReference>
<dbReference type="Pfam" id="PF04710">
    <property type="entry name" value="Pellino_FHA"/>
    <property type="match status" value="1"/>
</dbReference>
<evidence type="ECO:0000313" key="6">
    <source>
        <dbReference type="Proteomes" id="UP000735302"/>
    </source>
</evidence>
<accession>A0AAV4C954</accession>
<protein>
    <submittedName>
        <fullName evidence="5">Protein pellino</fullName>
    </submittedName>
</protein>
<sequence length="421" mass="46535">MSADSSNSANECNECTGNIKYGELIVLGYNGHLLTGDKGRRRSKYVLWKRSKANGVKPSQRHLVTNPQASIAVQDQSKHSVSYTLSRHKAIIVEYLNDDETDMFQIGRSMEDPIDCVVMDTVPGHLRAQKDTTPQSTISRFACRIIVQRSPPYTARIYAAGFDSGKNIFLGEKAVKWCSDENVDGLTTNGVFFMQPQGGFTPAGKPGPWREVSVGGSLFSLRDSRPSPLKSHQMTEEDNILRDGTLIDLCGATIVWRSALGLITSPSENEFQQLVGRLNAGRPQCPVGLNTLVLPTRGSLNLRDRQPYVYIPCGHVHGNHDWGQADTNTRKCPLCMADGKFIKLQMGCELSLYVDSEQPTYCFSPCGHMVSESTAKFWSRIAIPHGSHGFETICPFCATPLLDSHPHVKLIFQDNTDLPVT</sequence>
<comment type="caution">
    <text evidence="5">The sequence shown here is derived from an EMBL/GenBank/DDBJ whole genome shotgun (WGS) entry which is preliminary data.</text>
</comment>
<organism evidence="5 6">
    <name type="scientific">Plakobranchus ocellatus</name>
    <dbReference type="NCBI Taxonomy" id="259542"/>
    <lineage>
        <taxon>Eukaryota</taxon>
        <taxon>Metazoa</taxon>
        <taxon>Spiralia</taxon>
        <taxon>Lophotrochozoa</taxon>
        <taxon>Mollusca</taxon>
        <taxon>Gastropoda</taxon>
        <taxon>Heterobranchia</taxon>
        <taxon>Euthyneura</taxon>
        <taxon>Panpulmonata</taxon>
        <taxon>Sacoglossa</taxon>
        <taxon>Placobranchoidea</taxon>
        <taxon>Plakobranchidae</taxon>
        <taxon>Plakobranchus</taxon>
    </lineage>
</organism>
<comment type="similarity">
    <text evidence="1">Belongs to the pellino family.</text>
</comment>
<dbReference type="GO" id="GO:0000209">
    <property type="term" value="P:protein polyubiquitination"/>
    <property type="evidence" value="ECO:0007669"/>
    <property type="project" value="InterPro"/>
</dbReference>
<feature type="domain" description="Pellino FHA" evidence="3">
    <location>
        <begin position="16"/>
        <end position="273"/>
    </location>
</feature>
<dbReference type="GO" id="GO:0061630">
    <property type="term" value="F:ubiquitin protein ligase activity"/>
    <property type="evidence" value="ECO:0007669"/>
    <property type="project" value="InterPro"/>
</dbReference>
<dbReference type="PANTHER" id="PTHR12098:SF2">
    <property type="entry name" value="PROTEIN PELLINO"/>
    <property type="match status" value="1"/>
</dbReference>
<dbReference type="InterPro" id="IPR048334">
    <property type="entry name" value="Pellino_FHA"/>
</dbReference>
<dbReference type="AlphaFoldDB" id="A0AAV4C954"/>
<evidence type="ECO:0000313" key="5">
    <source>
        <dbReference type="EMBL" id="GFO27915.1"/>
    </source>
</evidence>
<reference evidence="5 6" key="1">
    <citation type="journal article" date="2021" name="Elife">
        <title>Chloroplast acquisition without the gene transfer in kleptoplastic sea slugs, Plakobranchus ocellatus.</title>
        <authorList>
            <person name="Maeda T."/>
            <person name="Takahashi S."/>
            <person name="Yoshida T."/>
            <person name="Shimamura S."/>
            <person name="Takaki Y."/>
            <person name="Nagai Y."/>
            <person name="Toyoda A."/>
            <person name="Suzuki Y."/>
            <person name="Arimoto A."/>
            <person name="Ishii H."/>
            <person name="Satoh N."/>
            <person name="Nishiyama T."/>
            <person name="Hasebe M."/>
            <person name="Maruyama T."/>
            <person name="Minagawa J."/>
            <person name="Obokata J."/>
            <person name="Shigenobu S."/>
        </authorList>
    </citation>
    <scope>NUCLEOTIDE SEQUENCE [LARGE SCALE GENOMIC DNA]</scope>
</reference>
<evidence type="ECO:0000259" key="3">
    <source>
        <dbReference type="Pfam" id="PF04710"/>
    </source>
</evidence>
<dbReference type="PANTHER" id="PTHR12098">
    <property type="entry name" value="E3 UBIQUITIN-PROTEIN LIGASE PELLINO-RELATED"/>
    <property type="match status" value="1"/>
</dbReference>
<dbReference type="Proteomes" id="UP000735302">
    <property type="component" value="Unassembled WGS sequence"/>
</dbReference>
<feature type="domain" description="Pellino RING" evidence="4">
    <location>
        <begin position="278"/>
        <end position="417"/>
    </location>
</feature>
<evidence type="ECO:0000256" key="1">
    <source>
        <dbReference type="ARBA" id="ARBA00005639"/>
    </source>
</evidence>
<keyword evidence="2" id="KW-0597">Phosphoprotein</keyword>
<dbReference type="Pfam" id="PF20723">
    <property type="entry name" value="Pellino_RING"/>
    <property type="match status" value="1"/>
</dbReference>
<proteinExistence type="inferred from homology"/>
<dbReference type="InterPro" id="IPR048335">
    <property type="entry name" value="Pellino_RING"/>
</dbReference>
<evidence type="ECO:0000256" key="2">
    <source>
        <dbReference type="ARBA" id="ARBA00022553"/>
    </source>
</evidence>
<dbReference type="GO" id="GO:0008592">
    <property type="term" value="P:regulation of Toll signaling pathway"/>
    <property type="evidence" value="ECO:0007669"/>
    <property type="project" value="InterPro"/>
</dbReference>
<keyword evidence="6" id="KW-1185">Reference proteome</keyword>